<dbReference type="Proteomes" id="UP000274822">
    <property type="component" value="Unassembled WGS sequence"/>
</dbReference>
<organism evidence="1 2">
    <name type="scientific">Jimgerdemannia flammicorona</name>
    <dbReference type="NCBI Taxonomy" id="994334"/>
    <lineage>
        <taxon>Eukaryota</taxon>
        <taxon>Fungi</taxon>
        <taxon>Fungi incertae sedis</taxon>
        <taxon>Mucoromycota</taxon>
        <taxon>Mucoromycotina</taxon>
        <taxon>Endogonomycetes</taxon>
        <taxon>Endogonales</taxon>
        <taxon>Endogonaceae</taxon>
        <taxon>Jimgerdemannia</taxon>
    </lineage>
</organism>
<gene>
    <name evidence="1" type="ORF">BC938DRAFT_476883</name>
</gene>
<name>A0A433QPZ5_9FUNG</name>
<evidence type="ECO:0000313" key="1">
    <source>
        <dbReference type="EMBL" id="RUS31863.1"/>
    </source>
</evidence>
<sequence>MNTQAMTYYLQTTFLLGTIIYTTGDDVPSAVDVGQISAIDRCRSRQCQLLYSNEMVKPILDASPIR</sequence>
<accession>A0A433QPZ5</accession>
<keyword evidence="2" id="KW-1185">Reference proteome</keyword>
<comment type="caution">
    <text evidence="1">The sequence shown here is derived from an EMBL/GenBank/DDBJ whole genome shotgun (WGS) entry which is preliminary data.</text>
</comment>
<proteinExistence type="predicted"/>
<protein>
    <submittedName>
        <fullName evidence="1">Uncharacterized protein</fullName>
    </submittedName>
</protein>
<dbReference type="EMBL" id="RBNJ01002538">
    <property type="protein sequence ID" value="RUS31863.1"/>
    <property type="molecule type" value="Genomic_DNA"/>
</dbReference>
<dbReference type="AlphaFoldDB" id="A0A433QPZ5"/>
<evidence type="ECO:0000313" key="2">
    <source>
        <dbReference type="Proteomes" id="UP000274822"/>
    </source>
</evidence>
<reference evidence="1 2" key="1">
    <citation type="journal article" date="2018" name="New Phytol.">
        <title>Phylogenomics of Endogonaceae and evolution of mycorrhizas within Mucoromycota.</title>
        <authorList>
            <person name="Chang Y."/>
            <person name="Desiro A."/>
            <person name="Na H."/>
            <person name="Sandor L."/>
            <person name="Lipzen A."/>
            <person name="Clum A."/>
            <person name="Barry K."/>
            <person name="Grigoriev I.V."/>
            <person name="Martin F.M."/>
            <person name="Stajich J.E."/>
            <person name="Smith M.E."/>
            <person name="Bonito G."/>
            <person name="Spatafora J.W."/>
        </authorList>
    </citation>
    <scope>NUCLEOTIDE SEQUENCE [LARGE SCALE GENOMIC DNA]</scope>
    <source>
        <strain evidence="1 2">AD002</strain>
    </source>
</reference>